<dbReference type="Proteomes" id="UP001161017">
    <property type="component" value="Unassembled WGS sequence"/>
</dbReference>
<dbReference type="InterPro" id="IPR042776">
    <property type="entry name" value="Ribosomal_mL53_fung"/>
</dbReference>
<dbReference type="FunFam" id="3.40.30.10:FF:000260">
    <property type="entry name" value="Mitochondrial ribosomal protein L44"/>
    <property type="match status" value="1"/>
</dbReference>
<protein>
    <recommendedName>
        <fullName evidence="6">Large ribosomal subunit protein mL53</fullName>
    </recommendedName>
</protein>
<dbReference type="AlphaFoldDB" id="A0AA43TUL1"/>
<evidence type="ECO:0000256" key="6">
    <source>
        <dbReference type="ARBA" id="ARBA00035180"/>
    </source>
</evidence>
<comment type="caution">
    <text evidence="7">The sequence shown here is derived from an EMBL/GenBank/DDBJ whole genome shotgun (WGS) entry which is preliminary data.</text>
</comment>
<dbReference type="EMBL" id="JAPUFD010000007">
    <property type="protein sequence ID" value="MDI1488414.1"/>
    <property type="molecule type" value="Genomic_DNA"/>
</dbReference>
<organism evidence="7 8">
    <name type="scientific">Ramalina farinacea</name>
    <dbReference type="NCBI Taxonomy" id="258253"/>
    <lineage>
        <taxon>Eukaryota</taxon>
        <taxon>Fungi</taxon>
        <taxon>Dikarya</taxon>
        <taxon>Ascomycota</taxon>
        <taxon>Pezizomycotina</taxon>
        <taxon>Lecanoromycetes</taxon>
        <taxon>OSLEUM clade</taxon>
        <taxon>Lecanoromycetidae</taxon>
        <taxon>Lecanorales</taxon>
        <taxon>Lecanorineae</taxon>
        <taxon>Ramalinaceae</taxon>
        <taxon>Ramalina</taxon>
    </lineage>
</organism>
<dbReference type="InterPro" id="IPR019716">
    <property type="entry name" value="Ribosomal_mL53"/>
</dbReference>
<comment type="subcellular location">
    <subcellularLocation>
        <location evidence="1">Mitochondrion</location>
    </subcellularLocation>
</comment>
<evidence type="ECO:0000313" key="8">
    <source>
        <dbReference type="Proteomes" id="UP001161017"/>
    </source>
</evidence>
<reference evidence="7" key="1">
    <citation type="journal article" date="2023" name="Genome Biol. Evol.">
        <title>First Whole Genome Sequence and Flow Cytometry Genome Size Data for the Lichen-Forming Fungus Ramalina farinacea (Ascomycota).</title>
        <authorList>
            <person name="Llewellyn T."/>
            <person name="Mian S."/>
            <person name="Hill R."/>
            <person name="Leitch I.J."/>
            <person name="Gaya E."/>
        </authorList>
    </citation>
    <scope>NUCLEOTIDE SEQUENCE</scope>
    <source>
        <strain evidence="7">LIQ254RAFAR</strain>
    </source>
</reference>
<sequence>MITKHLSEVTTKFNPFSKQAKTCRIFLATLPANARQTMKINSKVLPRDTDAKSELKIKFKDGREMQFDPDKHSIKDVAEEVDRHSRVLNRQAELAGS</sequence>
<dbReference type="Gene3D" id="3.40.30.10">
    <property type="entry name" value="Glutaredoxin"/>
    <property type="match status" value="1"/>
</dbReference>
<evidence type="ECO:0000256" key="4">
    <source>
        <dbReference type="ARBA" id="ARBA00023128"/>
    </source>
</evidence>
<accession>A0AA43TUL1</accession>
<evidence type="ECO:0000256" key="5">
    <source>
        <dbReference type="ARBA" id="ARBA00023274"/>
    </source>
</evidence>
<comment type="similarity">
    <text evidence="2">Belongs to the mitochondrion-specific ribosomal protein mL53 family.</text>
</comment>
<keyword evidence="4" id="KW-0496">Mitochondrion</keyword>
<dbReference type="GO" id="GO:0005762">
    <property type="term" value="C:mitochondrial large ribosomal subunit"/>
    <property type="evidence" value="ECO:0007669"/>
    <property type="project" value="TreeGrafter"/>
</dbReference>
<evidence type="ECO:0000256" key="2">
    <source>
        <dbReference type="ARBA" id="ARBA00005557"/>
    </source>
</evidence>
<keyword evidence="8" id="KW-1185">Reference proteome</keyword>
<dbReference type="GO" id="GO:0003735">
    <property type="term" value="F:structural constituent of ribosome"/>
    <property type="evidence" value="ECO:0007669"/>
    <property type="project" value="TreeGrafter"/>
</dbReference>
<keyword evidence="3 7" id="KW-0689">Ribosomal protein</keyword>
<evidence type="ECO:0000256" key="1">
    <source>
        <dbReference type="ARBA" id="ARBA00004173"/>
    </source>
</evidence>
<gene>
    <name evidence="7" type="primary">MRPL44</name>
    <name evidence="7" type="ORF">OHK93_007689</name>
</gene>
<keyword evidence="5" id="KW-0687">Ribonucleoprotein</keyword>
<evidence type="ECO:0000256" key="3">
    <source>
        <dbReference type="ARBA" id="ARBA00022980"/>
    </source>
</evidence>
<dbReference type="PANTHER" id="PTHR28236:SF1">
    <property type="entry name" value="LARGE RIBOSOMAL SUBUNIT PROTEIN ML53"/>
    <property type="match status" value="1"/>
</dbReference>
<name>A0AA43TUL1_9LECA</name>
<dbReference type="PANTHER" id="PTHR28236">
    <property type="entry name" value="54S RIBOSOMAL PROTEIN L44, MITOCHONDRIAL"/>
    <property type="match status" value="1"/>
</dbReference>
<evidence type="ECO:0000313" key="7">
    <source>
        <dbReference type="EMBL" id="MDI1488414.1"/>
    </source>
</evidence>
<proteinExistence type="inferred from homology"/>
<dbReference type="Pfam" id="PF10780">
    <property type="entry name" value="MRP_L53"/>
    <property type="match status" value="1"/>
</dbReference>